<dbReference type="CDD" id="cd03270">
    <property type="entry name" value="ABC_UvrA_I"/>
    <property type="match status" value="1"/>
</dbReference>
<dbReference type="GO" id="GO:0004518">
    <property type="term" value="F:nuclease activity"/>
    <property type="evidence" value="ECO:0007669"/>
    <property type="project" value="UniProtKB-KW"/>
</dbReference>
<dbReference type="Gene3D" id="3.40.50.300">
    <property type="entry name" value="P-loop containing nucleotide triphosphate hydrolases"/>
    <property type="match status" value="2"/>
</dbReference>
<comment type="similarity">
    <text evidence="14">Belongs to the ABC transporter superfamily. UvrA family.</text>
</comment>
<evidence type="ECO:0000256" key="13">
    <source>
        <dbReference type="ARBA" id="ARBA00023204"/>
    </source>
</evidence>
<keyword evidence="12" id="KW-0238">DNA-binding</keyword>
<evidence type="ECO:0000256" key="8">
    <source>
        <dbReference type="ARBA" id="ARBA00022771"/>
    </source>
</evidence>
<comment type="caution">
    <text evidence="18">The sequence shown here is derived from an EMBL/GenBank/DDBJ whole genome shotgun (WGS) entry which is preliminary data.</text>
</comment>
<dbReference type="PANTHER" id="PTHR43152:SF2">
    <property type="entry name" value="DRUG RESISTANCE ABC TRANSPORTER"/>
    <property type="match status" value="1"/>
</dbReference>
<comment type="subcellular location">
    <subcellularLocation>
        <location evidence="1">Cytoplasm</location>
    </subcellularLocation>
</comment>
<keyword evidence="5" id="KW-0547">Nucleotide-binding</keyword>
<evidence type="ECO:0000313" key="18">
    <source>
        <dbReference type="EMBL" id="ROR28716.1"/>
    </source>
</evidence>
<dbReference type="Gene3D" id="1.20.1580.10">
    <property type="entry name" value="ABC transporter ATPase like domain"/>
    <property type="match status" value="2"/>
</dbReference>
<dbReference type="SUPFAM" id="SSF52540">
    <property type="entry name" value="P-loop containing nucleoside triphosphate hydrolases"/>
    <property type="match status" value="2"/>
</dbReference>
<dbReference type="Proteomes" id="UP000273083">
    <property type="component" value="Unassembled WGS sequence"/>
</dbReference>
<proteinExistence type="inferred from homology"/>
<keyword evidence="4" id="KW-0677">Repeat</keyword>
<organism evidence="18 19">
    <name type="scientific">Mobilisporobacter senegalensis</name>
    <dbReference type="NCBI Taxonomy" id="1329262"/>
    <lineage>
        <taxon>Bacteria</taxon>
        <taxon>Bacillati</taxon>
        <taxon>Bacillota</taxon>
        <taxon>Clostridia</taxon>
        <taxon>Lachnospirales</taxon>
        <taxon>Lachnospiraceae</taxon>
        <taxon>Mobilisporobacter</taxon>
    </lineage>
</organism>
<keyword evidence="3" id="KW-0479">Metal-binding</keyword>
<keyword evidence="2" id="KW-0963">Cytoplasm</keyword>
<dbReference type="InterPro" id="IPR027417">
    <property type="entry name" value="P-loop_NTPase"/>
</dbReference>
<evidence type="ECO:0000256" key="4">
    <source>
        <dbReference type="ARBA" id="ARBA00022737"/>
    </source>
</evidence>
<evidence type="ECO:0000256" key="10">
    <source>
        <dbReference type="ARBA" id="ARBA00022840"/>
    </source>
</evidence>
<keyword evidence="7" id="KW-0228">DNA excision</keyword>
<evidence type="ECO:0000256" key="3">
    <source>
        <dbReference type="ARBA" id="ARBA00022723"/>
    </source>
</evidence>
<accession>A0A3N1XQ17</accession>
<dbReference type="GO" id="GO:0005524">
    <property type="term" value="F:ATP binding"/>
    <property type="evidence" value="ECO:0007669"/>
    <property type="project" value="UniProtKB-KW"/>
</dbReference>
<dbReference type="InterPro" id="IPR003439">
    <property type="entry name" value="ABC_transporter-like_ATP-bd"/>
</dbReference>
<dbReference type="InterPro" id="IPR017871">
    <property type="entry name" value="ABC_transporter-like_CS"/>
</dbReference>
<dbReference type="PROSITE" id="PS00211">
    <property type="entry name" value="ABC_TRANSPORTER_1"/>
    <property type="match status" value="2"/>
</dbReference>
<keyword evidence="11" id="KW-0267">Excision nuclease</keyword>
<evidence type="ECO:0000256" key="6">
    <source>
        <dbReference type="ARBA" id="ARBA00022763"/>
    </source>
</evidence>
<evidence type="ECO:0000256" key="2">
    <source>
        <dbReference type="ARBA" id="ARBA00022490"/>
    </source>
</evidence>
<protein>
    <recommendedName>
        <fullName evidence="15">UvrABC system protein A</fullName>
    </recommendedName>
    <alternativeName>
        <fullName evidence="16">Excinuclease ABC subunit A</fullName>
    </alternativeName>
</protein>
<dbReference type="GO" id="GO:0005737">
    <property type="term" value="C:cytoplasm"/>
    <property type="evidence" value="ECO:0007669"/>
    <property type="project" value="UniProtKB-SubCell"/>
</dbReference>
<dbReference type="OrthoDB" id="9809851at2"/>
<dbReference type="PROSITE" id="PS50893">
    <property type="entry name" value="ABC_TRANSPORTER_2"/>
    <property type="match status" value="2"/>
</dbReference>
<evidence type="ECO:0000256" key="16">
    <source>
        <dbReference type="ARBA" id="ARBA00042156"/>
    </source>
</evidence>
<dbReference type="GO" id="GO:0008270">
    <property type="term" value="F:zinc ion binding"/>
    <property type="evidence" value="ECO:0007669"/>
    <property type="project" value="UniProtKB-KW"/>
</dbReference>
<dbReference type="AlphaFoldDB" id="A0A3N1XQ17"/>
<evidence type="ECO:0000256" key="15">
    <source>
        <dbReference type="ARBA" id="ARBA00039316"/>
    </source>
</evidence>
<keyword evidence="13" id="KW-0234">DNA repair</keyword>
<evidence type="ECO:0000259" key="17">
    <source>
        <dbReference type="PROSITE" id="PS50893"/>
    </source>
</evidence>
<dbReference type="Gene3D" id="1.10.8.280">
    <property type="entry name" value="ABC transporter ATPase domain-like"/>
    <property type="match status" value="1"/>
</dbReference>
<dbReference type="Pfam" id="PF17755">
    <property type="entry name" value="UvrA_DNA-bind"/>
    <property type="match status" value="1"/>
</dbReference>
<keyword evidence="19" id="KW-1185">Reference proteome</keyword>
<dbReference type="GO" id="GO:0016887">
    <property type="term" value="F:ATP hydrolysis activity"/>
    <property type="evidence" value="ECO:0007669"/>
    <property type="project" value="InterPro"/>
</dbReference>
<name>A0A3N1XQ17_9FIRM</name>
<evidence type="ECO:0000256" key="1">
    <source>
        <dbReference type="ARBA" id="ARBA00004496"/>
    </source>
</evidence>
<evidence type="ECO:0000313" key="19">
    <source>
        <dbReference type="Proteomes" id="UP000273083"/>
    </source>
</evidence>
<dbReference type="Pfam" id="PF00005">
    <property type="entry name" value="ABC_tran"/>
    <property type="match status" value="1"/>
</dbReference>
<keyword evidence="10" id="KW-0067">ATP-binding</keyword>
<dbReference type="PANTHER" id="PTHR43152">
    <property type="entry name" value="UVRABC SYSTEM PROTEIN A"/>
    <property type="match status" value="1"/>
</dbReference>
<evidence type="ECO:0000256" key="14">
    <source>
        <dbReference type="ARBA" id="ARBA00038000"/>
    </source>
</evidence>
<keyword evidence="6" id="KW-0227">DNA damage</keyword>
<keyword evidence="9" id="KW-0862">Zinc</keyword>
<dbReference type="GO" id="GO:0003677">
    <property type="term" value="F:DNA binding"/>
    <property type="evidence" value="ECO:0007669"/>
    <property type="project" value="UniProtKB-KW"/>
</dbReference>
<evidence type="ECO:0000256" key="12">
    <source>
        <dbReference type="ARBA" id="ARBA00023125"/>
    </source>
</evidence>
<evidence type="ECO:0000256" key="11">
    <source>
        <dbReference type="ARBA" id="ARBA00022881"/>
    </source>
</evidence>
<dbReference type="RefSeq" id="WP_123609212.1">
    <property type="nucleotide sequence ID" value="NZ_RJVG01000004.1"/>
</dbReference>
<feature type="domain" description="ABC transporter" evidence="17">
    <location>
        <begin position="1"/>
        <end position="441"/>
    </location>
</feature>
<evidence type="ECO:0000256" key="7">
    <source>
        <dbReference type="ARBA" id="ARBA00022769"/>
    </source>
</evidence>
<dbReference type="EMBL" id="RJVG01000004">
    <property type="protein sequence ID" value="ROR28716.1"/>
    <property type="molecule type" value="Genomic_DNA"/>
</dbReference>
<dbReference type="InterPro" id="IPR041552">
    <property type="entry name" value="UvrA_DNA-bd"/>
</dbReference>
<dbReference type="GO" id="GO:0006281">
    <property type="term" value="P:DNA repair"/>
    <property type="evidence" value="ECO:0007669"/>
    <property type="project" value="UniProtKB-KW"/>
</dbReference>
<reference evidence="18 19" key="1">
    <citation type="submission" date="2018-11" db="EMBL/GenBank/DDBJ databases">
        <title>Genomic Encyclopedia of Type Strains, Phase IV (KMG-IV): sequencing the most valuable type-strain genomes for metagenomic binning, comparative biology and taxonomic classification.</title>
        <authorList>
            <person name="Goeker M."/>
        </authorList>
    </citation>
    <scope>NUCLEOTIDE SEQUENCE [LARGE SCALE GENOMIC DNA]</scope>
    <source>
        <strain evidence="18 19">DSM 26537</strain>
    </source>
</reference>
<evidence type="ECO:0000256" key="9">
    <source>
        <dbReference type="ARBA" id="ARBA00022833"/>
    </source>
</evidence>
<keyword evidence="8" id="KW-0863">Zinc-finger</keyword>
<sequence length="745" mass="83065">MKDEFIVLKGCRENNLKNISLKIPKRKITVFTGVSGSGKSSIVFETIGKEASRQLNETFSAFVRKFLTNYGEVKADSIENLLTPILIDQKRLGGNSRSTLGTISDINPLLRTLFSRIGTPYVGPPHHFSFNDINGMCPECEGLGRKMEANLDAILDQSKSLNEGAILLPNFNVGSWYWKIFAESGFFDNDKKICDYSKEELEKFLYGSPEKLQADESTGMRFTYEGLIVKFNRLYFKKDGEQSEAAKKKLDNLLKESDCPLCHGSRLKQDSLNCRIQGLNIAEMTELQIDELLGIIDDIKEEGIRPVINSLKEKLKNIVDIGLGYLTLDRESSSLSGGEAQRIKMVRYLNSSLTDLMYIFDEPSIGLHPRDVYRLNNLLMKLRDKGNTVIIVEHDPDVIKIADHIVDVGPFAGKGGGEIMFEGSFVELLKSDTLTGKALNKKLSLKEQVRKPNGWLEIKNANLHNLKNVSVKIPKGVLTVVTGVAGSGKSSLMKGEFLKQHPEVVLIDQSAVFATSRSNLATYGGMMDEIRKVFAKENKVSASLFSYNSEGACESCKGTGFIETEIAFMENTKVECEECQGKRFKKAVLEYKVKEKSILDILEMTVSEAISFFEEKKIKVRLVGLEEMGIGYLTLGQPLDTLSGGECQRLKLANELHKKSNVYVMDEPSTGLHMSDIENFTEIIQNLIENGNTVVIIEHNVDIMKQADWIIDIGPEGGIKGGEVIFEGPPMEITKCERSLTGKYI</sequence>
<feature type="domain" description="ABC transporter" evidence="17">
    <location>
        <begin position="449"/>
        <end position="740"/>
    </location>
</feature>
<evidence type="ECO:0000256" key="5">
    <source>
        <dbReference type="ARBA" id="ARBA00022741"/>
    </source>
</evidence>
<gene>
    <name evidence="18" type="ORF">EDD66_104305</name>
</gene>